<dbReference type="InterPro" id="IPR045864">
    <property type="entry name" value="aa-tRNA-synth_II/BPL/LPL"/>
</dbReference>
<dbReference type="InterPro" id="IPR015866">
    <property type="entry name" value="Ser-tRNA-synth_1_N"/>
</dbReference>
<keyword evidence="18" id="KW-1185">Reference proteome</keyword>
<dbReference type="GO" id="GO:0005524">
    <property type="term" value="F:ATP binding"/>
    <property type="evidence" value="ECO:0007669"/>
    <property type="project" value="UniProtKB-KW"/>
</dbReference>
<dbReference type="UniPathway" id="UPA00906">
    <property type="reaction ID" value="UER00895"/>
</dbReference>
<comment type="caution">
    <text evidence="17">The sequence shown here is derived from an EMBL/GenBank/DDBJ whole genome shotgun (WGS) entry which is preliminary data.</text>
</comment>
<feature type="transmembrane region" description="Helical" evidence="15">
    <location>
        <begin position="180"/>
        <end position="201"/>
    </location>
</feature>
<dbReference type="EMBL" id="LFMY01000005">
    <property type="protein sequence ID" value="OKL60431.1"/>
    <property type="molecule type" value="Genomic_DNA"/>
</dbReference>
<evidence type="ECO:0000259" key="16">
    <source>
        <dbReference type="PROSITE" id="PS50862"/>
    </source>
</evidence>
<dbReference type="InterPro" id="IPR042103">
    <property type="entry name" value="SerRS_1_N_sf"/>
</dbReference>
<feature type="transmembrane region" description="Helical" evidence="15">
    <location>
        <begin position="58"/>
        <end position="80"/>
    </location>
</feature>
<evidence type="ECO:0000256" key="11">
    <source>
        <dbReference type="ARBA" id="ARBA00023146"/>
    </source>
</evidence>
<evidence type="ECO:0000256" key="12">
    <source>
        <dbReference type="ARBA" id="ARBA00031113"/>
    </source>
</evidence>
<dbReference type="EC" id="6.1.1.11" evidence="2"/>
<name>A0A1Q5Q8J4_TALAT</name>
<feature type="transmembrane region" description="Helical" evidence="15">
    <location>
        <begin position="35"/>
        <end position="52"/>
    </location>
</feature>
<dbReference type="InterPro" id="IPR006195">
    <property type="entry name" value="aa-tRNA-synth_II"/>
</dbReference>
<accession>A0A1Q5Q8J4</accession>
<keyword evidence="5 15" id="KW-0812">Transmembrane</keyword>
<dbReference type="Pfam" id="PF00587">
    <property type="entry name" value="tRNA-synt_2b"/>
    <property type="match status" value="1"/>
</dbReference>
<feature type="transmembrane region" description="Helical" evidence="15">
    <location>
        <begin position="142"/>
        <end position="168"/>
    </location>
</feature>
<evidence type="ECO:0000256" key="4">
    <source>
        <dbReference type="ARBA" id="ARBA00022598"/>
    </source>
</evidence>
<dbReference type="Pfam" id="PF02403">
    <property type="entry name" value="Seryl_tRNA_N"/>
    <property type="match status" value="1"/>
</dbReference>
<dbReference type="InterPro" id="IPR006593">
    <property type="entry name" value="Cyt_b561/ferric_Rdtase_TM"/>
</dbReference>
<dbReference type="SMART" id="SM00665">
    <property type="entry name" value="B561"/>
    <property type="match status" value="1"/>
</dbReference>
<dbReference type="PANTHER" id="PTHR11778">
    <property type="entry name" value="SERYL-TRNA SYNTHETASE"/>
    <property type="match status" value="1"/>
</dbReference>
<feature type="transmembrane region" description="Helical" evidence="15">
    <location>
        <begin position="101"/>
        <end position="122"/>
    </location>
</feature>
<feature type="domain" description="Aminoacyl-transfer RNA synthetases class-II family profile" evidence="16">
    <location>
        <begin position="465"/>
        <end position="730"/>
    </location>
</feature>
<sequence length="741" mass="82094">MASATGIPENNSAVAEEEPLLGAPGSGRQRSSTPIYYNLLTGASWIFILPRIGLTSFAAGSAIVAQAGIWVLLNTAAILLQVQSILVLQPTSTPRQKTLGTYVHFTVLILSLGAFITAFAIIEINKGDHPRLTSPHGVLGLITYILIVLQALVGVAQFWVPTWVFGSVDNGKKIYKYHRVSGYTLLVLELATVVAATQTAFSESVLHIGLWAVIGTVIVTVLGVGARIRKQKLAPSLVRRKFSSTCRQCRSGDLARPPTAPKPVPDVKLIREHADVFARNCVHRNYAAYEEYPQRIKELYSETKKLEQLLLDPRRKLKELEKAIGRVASQGLQSEENKQKLAVLREEAQLLKRNSEDTLLQKESLDNEIQRLALSLPNLTSPETPVGDEPRLLGYINFDPQEHPQWLKERRRPFRSHVEIGTMLDLLDFTSSATSTGWGWYFLTNEGALLEQALIQYSMSVALRRGWKAVSPPSIVYSYIQEACGYQPRDHNNEQQIWHIEQSEKDKAKPQRSLAGTAEIPLAAMYAGRDIDQSLLPLKFVGTSRCYRAEAGARGVDTKGLYRVHEFTKVELFGWSDNPQSDTSSSDPTYAGCTPLNELYGELSEIQLEILSALELPCRILEMPTNDLGASASRKRDIEALFPSRLRAQLGESEVDLETGWGEVTSASICTDYQSRRLGTRIRGGQDKKSRYPLTVNGTAVAVPRVLAAILENGWDEARQVVAIPKALRPWMGGMETIGKK</sequence>
<dbReference type="Gene3D" id="3.30.930.10">
    <property type="entry name" value="Bira Bifunctional Protein, Domain 2"/>
    <property type="match status" value="1"/>
</dbReference>
<evidence type="ECO:0000256" key="3">
    <source>
        <dbReference type="ARBA" id="ARBA00022448"/>
    </source>
</evidence>
<dbReference type="Proteomes" id="UP000214365">
    <property type="component" value="Unassembled WGS sequence"/>
</dbReference>
<evidence type="ECO:0000256" key="8">
    <source>
        <dbReference type="ARBA" id="ARBA00022982"/>
    </source>
</evidence>
<keyword evidence="9 15" id="KW-1133">Transmembrane helix</keyword>
<keyword evidence="4" id="KW-0436">Ligase</keyword>
<dbReference type="Gene3D" id="1.10.287.40">
    <property type="entry name" value="Serine-tRNA synthetase, tRNA binding domain"/>
    <property type="match status" value="1"/>
</dbReference>
<dbReference type="InterPro" id="IPR010978">
    <property type="entry name" value="tRNA-bd_arm"/>
</dbReference>
<dbReference type="Pfam" id="PF03188">
    <property type="entry name" value="Cytochrom_B561"/>
    <property type="match status" value="1"/>
</dbReference>
<evidence type="ECO:0000256" key="5">
    <source>
        <dbReference type="ARBA" id="ARBA00022692"/>
    </source>
</evidence>
<gene>
    <name evidence="17" type="ORF">UA08_03995</name>
</gene>
<evidence type="ECO:0000313" key="18">
    <source>
        <dbReference type="Proteomes" id="UP000214365"/>
    </source>
</evidence>
<dbReference type="PRINTS" id="PR00981">
    <property type="entry name" value="TRNASYNTHSER"/>
</dbReference>
<dbReference type="SUPFAM" id="SSF55681">
    <property type="entry name" value="Class II aaRS and biotin synthetases"/>
    <property type="match status" value="1"/>
</dbReference>
<keyword evidence="11" id="KW-0030">Aminoacyl-tRNA synthetase</keyword>
<dbReference type="FunFam" id="3.30.930.10:FF:000069">
    <property type="entry name" value="Seryl-tRNA synthetase"/>
    <property type="match status" value="1"/>
</dbReference>
<dbReference type="SUPFAM" id="SSF46589">
    <property type="entry name" value="tRNA-binding arm"/>
    <property type="match status" value="1"/>
</dbReference>
<dbReference type="STRING" id="1441469.A0A1Q5Q8J4"/>
<dbReference type="GO" id="GO:0004828">
    <property type="term" value="F:serine-tRNA ligase activity"/>
    <property type="evidence" value="ECO:0007669"/>
    <property type="project" value="UniProtKB-EC"/>
</dbReference>
<keyword evidence="3" id="KW-0813">Transport</keyword>
<evidence type="ECO:0000256" key="2">
    <source>
        <dbReference type="ARBA" id="ARBA00012840"/>
    </source>
</evidence>
<dbReference type="GO" id="GO:0006434">
    <property type="term" value="P:seryl-tRNA aminoacylation"/>
    <property type="evidence" value="ECO:0007669"/>
    <property type="project" value="InterPro"/>
</dbReference>
<reference evidence="17 18" key="1">
    <citation type="submission" date="2015-06" db="EMBL/GenBank/DDBJ databases">
        <title>Talaromyces atroroseus IBT 11181 draft genome.</title>
        <authorList>
            <person name="Rasmussen K.B."/>
            <person name="Rasmussen S."/>
            <person name="Petersen B."/>
            <person name="Sicheritz-Ponten T."/>
            <person name="Mortensen U.H."/>
            <person name="Thrane U."/>
        </authorList>
    </citation>
    <scope>NUCLEOTIDE SEQUENCE [LARGE SCALE GENOMIC DNA]</scope>
    <source>
        <strain evidence="17 18">IBT 11181</strain>
    </source>
</reference>
<evidence type="ECO:0000313" key="17">
    <source>
        <dbReference type="EMBL" id="OKL60431.1"/>
    </source>
</evidence>
<evidence type="ECO:0000256" key="9">
    <source>
        <dbReference type="ARBA" id="ARBA00022989"/>
    </source>
</evidence>
<keyword evidence="6" id="KW-0547">Nucleotide-binding</keyword>
<dbReference type="AlphaFoldDB" id="A0A1Q5Q8J4"/>
<organism evidence="17 18">
    <name type="scientific">Talaromyces atroroseus</name>
    <dbReference type="NCBI Taxonomy" id="1441469"/>
    <lineage>
        <taxon>Eukaryota</taxon>
        <taxon>Fungi</taxon>
        <taxon>Dikarya</taxon>
        <taxon>Ascomycota</taxon>
        <taxon>Pezizomycotina</taxon>
        <taxon>Eurotiomycetes</taxon>
        <taxon>Eurotiomycetidae</taxon>
        <taxon>Eurotiales</taxon>
        <taxon>Trichocomaceae</taxon>
        <taxon>Talaromyces</taxon>
        <taxon>Talaromyces sect. Trachyspermi</taxon>
    </lineage>
</organism>
<dbReference type="CDD" id="cd08761">
    <property type="entry name" value="Cyt_b561_CYB561D2_like"/>
    <property type="match status" value="1"/>
</dbReference>
<evidence type="ECO:0000256" key="7">
    <source>
        <dbReference type="ARBA" id="ARBA00022840"/>
    </source>
</evidence>
<feature type="transmembrane region" description="Helical" evidence="15">
    <location>
        <begin position="207"/>
        <end position="226"/>
    </location>
</feature>
<dbReference type="InterPro" id="IPR002317">
    <property type="entry name" value="Ser-tRNA-ligase_type_1"/>
</dbReference>
<evidence type="ECO:0000256" key="1">
    <source>
        <dbReference type="ARBA" id="ARBA00004370"/>
    </source>
</evidence>
<protein>
    <recommendedName>
        <fullName evidence="2">serine--tRNA ligase</fullName>
        <ecNumber evidence="2">6.1.1.11</ecNumber>
    </recommendedName>
    <alternativeName>
        <fullName evidence="12">Seryl-tRNA synthetase</fullName>
    </alternativeName>
    <alternativeName>
        <fullName evidence="13">Seryl-tRNA(Ser) synthetase</fullName>
    </alternativeName>
</protein>
<proteinExistence type="predicted"/>
<dbReference type="RefSeq" id="XP_020120552.1">
    <property type="nucleotide sequence ID" value="XM_020266787.1"/>
</dbReference>
<dbReference type="GeneID" id="31003750"/>
<evidence type="ECO:0000256" key="15">
    <source>
        <dbReference type="SAM" id="Phobius"/>
    </source>
</evidence>
<dbReference type="GO" id="GO:0016020">
    <property type="term" value="C:membrane"/>
    <property type="evidence" value="ECO:0007669"/>
    <property type="project" value="UniProtKB-SubCell"/>
</dbReference>
<dbReference type="Gene3D" id="1.20.120.1770">
    <property type="match status" value="1"/>
</dbReference>
<comment type="subcellular location">
    <subcellularLocation>
        <location evidence="1">Membrane</location>
    </subcellularLocation>
</comment>
<evidence type="ECO:0000256" key="13">
    <source>
        <dbReference type="ARBA" id="ARBA00034892"/>
    </source>
</evidence>
<keyword evidence="8" id="KW-0249">Electron transport</keyword>
<dbReference type="InterPro" id="IPR002314">
    <property type="entry name" value="aa-tRNA-synt_IIb"/>
</dbReference>
<keyword evidence="7" id="KW-0067">ATP-binding</keyword>
<keyword evidence="10 15" id="KW-0472">Membrane</keyword>
<keyword evidence="14" id="KW-0175">Coiled coil</keyword>
<evidence type="ECO:0000256" key="14">
    <source>
        <dbReference type="SAM" id="Coils"/>
    </source>
</evidence>
<evidence type="ECO:0000256" key="10">
    <source>
        <dbReference type="ARBA" id="ARBA00023136"/>
    </source>
</evidence>
<feature type="coiled-coil region" evidence="14">
    <location>
        <begin position="334"/>
        <end position="368"/>
    </location>
</feature>
<dbReference type="OrthoDB" id="10264585at2759"/>
<evidence type="ECO:0000256" key="6">
    <source>
        <dbReference type="ARBA" id="ARBA00022741"/>
    </source>
</evidence>
<dbReference type="PROSITE" id="PS50862">
    <property type="entry name" value="AA_TRNA_LIGASE_II"/>
    <property type="match status" value="1"/>
</dbReference>